<accession>A0ABS1DNT6</accession>
<evidence type="ECO:0000256" key="3">
    <source>
        <dbReference type="ARBA" id="ARBA00022806"/>
    </source>
</evidence>
<comment type="caution">
    <text evidence="7">The sequence shown here is derived from an EMBL/GenBank/DDBJ whole genome shotgun (WGS) entry which is preliminary data.</text>
</comment>
<reference evidence="7 8" key="1">
    <citation type="journal article" date="2020" name="Microorganisms">
        <title>Osmotic Adaptation and Compatible Solute Biosynthesis of Phototrophic Bacteria as Revealed from Genome Analyses.</title>
        <authorList>
            <person name="Imhoff J.F."/>
            <person name="Rahn T."/>
            <person name="Kunzel S."/>
            <person name="Keller A."/>
            <person name="Neulinger S.C."/>
        </authorList>
    </citation>
    <scope>NUCLEOTIDE SEQUENCE [LARGE SCALE GENOMIC DNA]</scope>
    <source>
        <strain evidence="7 8">DSM 9895</strain>
    </source>
</reference>
<feature type="domain" description="Helicase C-terminal" evidence="6">
    <location>
        <begin position="3"/>
        <end position="90"/>
    </location>
</feature>
<dbReference type="InterPro" id="IPR027417">
    <property type="entry name" value="P-loop_NTPase"/>
</dbReference>
<evidence type="ECO:0000256" key="1">
    <source>
        <dbReference type="ARBA" id="ARBA00022741"/>
    </source>
</evidence>
<feature type="non-terminal residue" evidence="7">
    <location>
        <position position="228"/>
    </location>
</feature>
<organism evidence="7 8">
    <name type="scientific">Rhodovibrio sodomensis</name>
    <dbReference type="NCBI Taxonomy" id="1088"/>
    <lineage>
        <taxon>Bacteria</taxon>
        <taxon>Pseudomonadati</taxon>
        <taxon>Pseudomonadota</taxon>
        <taxon>Alphaproteobacteria</taxon>
        <taxon>Rhodospirillales</taxon>
        <taxon>Rhodovibrionaceae</taxon>
        <taxon>Rhodovibrio</taxon>
    </lineage>
</organism>
<evidence type="ECO:0000313" key="8">
    <source>
        <dbReference type="Proteomes" id="UP001296873"/>
    </source>
</evidence>
<feature type="non-terminal residue" evidence="7">
    <location>
        <position position="1"/>
    </location>
</feature>
<evidence type="ECO:0000313" key="7">
    <source>
        <dbReference type="EMBL" id="MBK1671666.1"/>
    </source>
</evidence>
<keyword evidence="5" id="KW-0051">Antiviral defense</keyword>
<evidence type="ECO:0000259" key="6">
    <source>
        <dbReference type="SMART" id="SM00490"/>
    </source>
</evidence>
<proteinExistence type="predicted"/>
<sequence>LTKALGKSGEQRVGLLTGTLRGHERQALTESTLWHYFADPQAAGTPAEPVYLIATAAGEVGVDLDADHLVMDLAPMDALIQRLGRVNRAGRHAASSVVIVYTPKEIQYRPEKVDQDAKHRYAAACERALALLSGQDRLAPSDLLAIPPETLAEAASPRPRSAPLAAERLELLAATNADVQLPPVTPYLRGVTDEPEPPEVQLLWRYDLARLLEWGGAEAAHEALTLLP</sequence>
<dbReference type="Pfam" id="PF22590">
    <property type="entry name" value="Cas3-like_C_2"/>
    <property type="match status" value="1"/>
</dbReference>
<keyword evidence="2" id="KW-0378">Hydrolase</keyword>
<evidence type="ECO:0000256" key="2">
    <source>
        <dbReference type="ARBA" id="ARBA00022801"/>
    </source>
</evidence>
<dbReference type="EMBL" id="NRRL01000289">
    <property type="protein sequence ID" value="MBK1671666.1"/>
    <property type="molecule type" value="Genomic_DNA"/>
</dbReference>
<keyword evidence="8" id="KW-1185">Reference proteome</keyword>
<name>A0ABS1DNT6_9PROT</name>
<dbReference type="InterPro" id="IPR054712">
    <property type="entry name" value="Cas3-like_dom"/>
</dbReference>
<dbReference type="SMART" id="SM00490">
    <property type="entry name" value="HELICc"/>
    <property type="match status" value="1"/>
</dbReference>
<dbReference type="Gene3D" id="3.40.50.300">
    <property type="entry name" value="P-loop containing nucleotide triphosphate hydrolases"/>
    <property type="match status" value="1"/>
</dbReference>
<dbReference type="Proteomes" id="UP001296873">
    <property type="component" value="Unassembled WGS sequence"/>
</dbReference>
<dbReference type="SUPFAM" id="SSF52540">
    <property type="entry name" value="P-loop containing nucleoside triphosphate hydrolases"/>
    <property type="match status" value="1"/>
</dbReference>
<dbReference type="InterPro" id="IPR001650">
    <property type="entry name" value="Helicase_C-like"/>
</dbReference>
<keyword evidence="1" id="KW-0547">Nucleotide-binding</keyword>
<evidence type="ECO:0000256" key="5">
    <source>
        <dbReference type="ARBA" id="ARBA00023118"/>
    </source>
</evidence>
<keyword evidence="3" id="KW-0347">Helicase</keyword>
<evidence type="ECO:0000256" key="4">
    <source>
        <dbReference type="ARBA" id="ARBA00022840"/>
    </source>
</evidence>
<keyword evidence="4" id="KW-0067">ATP-binding</keyword>
<protein>
    <submittedName>
        <fullName evidence="7">CRISPR-associated protein Cas3</fullName>
    </submittedName>
</protein>
<gene>
    <name evidence="7" type="ORF">CKO28_27130</name>
</gene>